<sequence>MARECNKLSKSSWSVVRKLLNIQSGADEFHSDLLIKAMLQRRDGRMSYSRENNCAIVPEEFSEEWLIDAEDESIGISKLNPDIPLIDNPLNLRLAVGTWNVGGNSPNEDLNLNNWLSTRSPADIYVLGFQEIVPLNAGNVLGAEDSGPAANWLSIIRQALNNQNPGPQLPDYYNCTPDFEVSEERTCSLSSSEEDSPSPPCYSAGKEGPLQNDYTLVASKQMVGLFLCVWVRSDLHHHISNLKVSCVGRGIMGYLGNKGSISMSMTMYKTTFCFVCTHLASGQKEGDEVKRNMDVMEILKKTKFPCLRRVSKQPMSPGSILDHDKIIWLGDLNYRLTPGDDTNELLNRNDWQALLEKDQLKIEQRAGRIFGGFEEGQISFPPTYKYVINSDDYVGQTSICKEKRRTPAWCDRILWKGEGLKQIWYERAESNISDHRPVCSLFSVEVDAPYQFELNSTSKKPCGLLLEEVLLLRRGARTCIESGPCISGHSFISNPSNENMTTAQII</sequence>
<name>A0AAD8JH45_9APIA</name>
<dbReference type="InterPro" id="IPR045849">
    <property type="entry name" value="IP5P_plant"/>
</dbReference>
<dbReference type="SMART" id="SM00128">
    <property type="entry name" value="IPPc"/>
    <property type="match status" value="1"/>
</dbReference>
<dbReference type="PANTHER" id="PTHR45666">
    <property type="entry name" value="TYPE IV INOSITOL POLYPHOSPHATE 5-PHOSPHATASE 9"/>
    <property type="match status" value="1"/>
</dbReference>
<dbReference type="InterPro" id="IPR036691">
    <property type="entry name" value="Endo/exonu/phosph_ase_sf"/>
</dbReference>
<comment type="caution">
    <text evidence="4">The sequence shown here is derived from an EMBL/GenBank/DDBJ whole genome shotgun (WGS) entry which is preliminary data.</text>
</comment>
<evidence type="ECO:0000313" key="4">
    <source>
        <dbReference type="EMBL" id="KAK1403596.1"/>
    </source>
</evidence>
<dbReference type="InterPro" id="IPR000300">
    <property type="entry name" value="IPPc"/>
</dbReference>
<dbReference type="GO" id="GO:0034485">
    <property type="term" value="F:phosphatidylinositol-3,4,5-trisphosphate 5-phosphatase activity"/>
    <property type="evidence" value="ECO:0007669"/>
    <property type="project" value="TreeGrafter"/>
</dbReference>
<organism evidence="4 5">
    <name type="scientific">Heracleum sosnowskyi</name>
    <dbReference type="NCBI Taxonomy" id="360622"/>
    <lineage>
        <taxon>Eukaryota</taxon>
        <taxon>Viridiplantae</taxon>
        <taxon>Streptophyta</taxon>
        <taxon>Embryophyta</taxon>
        <taxon>Tracheophyta</taxon>
        <taxon>Spermatophyta</taxon>
        <taxon>Magnoliopsida</taxon>
        <taxon>eudicotyledons</taxon>
        <taxon>Gunneridae</taxon>
        <taxon>Pentapetalae</taxon>
        <taxon>asterids</taxon>
        <taxon>campanulids</taxon>
        <taxon>Apiales</taxon>
        <taxon>Apiaceae</taxon>
        <taxon>Apioideae</taxon>
        <taxon>apioid superclade</taxon>
        <taxon>Tordylieae</taxon>
        <taxon>Tordyliinae</taxon>
        <taxon>Heracleum</taxon>
    </lineage>
</organism>
<evidence type="ECO:0000256" key="1">
    <source>
        <dbReference type="ARBA" id="ARBA00010768"/>
    </source>
</evidence>
<dbReference type="SUPFAM" id="SSF56219">
    <property type="entry name" value="DNase I-like"/>
    <property type="match status" value="1"/>
</dbReference>
<reference evidence="4" key="1">
    <citation type="submission" date="2023-02" db="EMBL/GenBank/DDBJ databases">
        <title>Genome of toxic invasive species Heracleum sosnowskyi carries increased number of genes despite the absence of recent whole-genome duplications.</title>
        <authorList>
            <person name="Schelkunov M."/>
            <person name="Shtratnikova V."/>
            <person name="Makarenko M."/>
            <person name="Klepikova A."/>
            <person name="Omelchenko D."/>
            <person name="Novikova G."/>
            <person name="Obukhova E."/>
            <person name="Bogdanov V."/>
            <person name="Penin A."/>
            <person name="Logacheva M."/>
        </authorList>
    </citation>
    <scope>NUCLEOTIDE SEQUENCE</scope>
    <source>
        <strain evidence="4">Hsosn_3</strain>
        <tissue evidence="4">Leaf</tissue>
    </source>
</reference>
<dbReference type="PANTHER" id="PTHR45666:SF15">
    <property type="entry name" value="TYPE I INOSITOL POLYPHOSPHATE 5-PHOSPHATASE 8"/>
    <property type="match status" value="1"/>
</dbReference>
<dbReference type="GO" id="GO:0046856">
    <property type="term" value="P:phosphatidylinositol dephosphorylation"/>
    <property type="evidence" value="ECO:0007669"/>
    <property type="project" value="InterPro"/>
</dbReference>
<dbReference type="Proteomes" id="UP001237642">
    <property type="component" value="Unassembled WGS sequence"/>
</dbReference>
<dbReference type="GO" id="GO:0004445">
    <property type="term" value="F:inositol-polyphosphate 5-phosphatase activity"/>
    <property type="evidence" value="ECO:0007669"/>
    <property type="project" value="InterPro"/>
</dbReference>
<accession>A0AAD8JH45</accession>
<feature type="domain" description="Inositol polyphosphate-related phosphatase" evidence="3">
    <location>
        <begin position="90"/>
        <end position="450"/>
    </location>
</feature>
<dbReference type="GO" id="GO:0004439">
    <property type="term" value="F:phosphatidylinositol-4,5-bisphosphate 5-phosphatase activity"/>
    <property type="evidence" value="ECO:0007669"/>
    <property type="project" value="TreeGrafter"/>
</dbReference>
<evidence type="ECO:0000256" key="2">
    <source>
        <dbReference type="ARBA" id="ARBA00022801"/>
    </source>
</evidence>
<evidence type="ECO:0000313" key="5">
    <source>
        <dbReference type="Proteomes" id="UP001237642"/>
    </source>
</evidence>
<dbReference type="EMBL" id="JAUIZM010000001">
    <property type="protein sequence ID" value="KAK1403596.1"/>
    <property type="molecule type" value="Genomic_DNA"/>
</dbReference>
<dbReference type="Gene3D" id="3.60.10.10">
    <property type="entry name" value="Endonuclease/exonuclease/phosphatase"/>
    <property type="match status" value="1"/>
</dbReference>
<comment type="similarity">
    <text evidence="1">Belongs to the inositol polyphosphate 5-phosphatase family.</text>
</comment>
<dbReference type="Pfam" id="PF22669">
    <property type="entry name" value="Exo_endo_phos2"/>
    <property type="match status" value="2"/>
</dbReference>
<reference evidence="4" key="2">
    <citation type="submission" date="2023-05" db="EMBL/GenBank/DDBJ databases">
        <authorList>
            <person name="Schelkunov M.I."/>
        </authorList>
    </citation>
    <scope>NUCLEOTIDE SEQUENCE</scope>
    <source>
        <strain evidence="4">Hsosn_3</strain>
        <tissue evidence="4">Leaf</tissue>
    </source>
</reference>
<evidence type="ECO:0000259" key="3">
    <source>
        <dbReference type="SMART" id="SM00128"/>
    </source>
</evidence>
<keyword evidence="5" id="KW-1185">Reference proteome</keyword>
<proteinExistence type="inferred from homology"/>
<keyword evidence="2" id="KW-0378">Hydrolase</keyword>
<protein>
    <submittedName>
        <fullName evidence="4">Type I inositol polyphosphate 5-phosphatase 8</fullName>
    </submittedName>
</protein>
<gene>
    <name evidence="4" type="ORF">POM88_003201</name>
</gene>
<dbReference type="AlphaFoldDB" id="A0AAD8JH45"/>